<sequence length="56" mass="6247">MYGATAYRIRGHIHVEDEGERRSRQGAGLCHGGVSAEELAEEHGDRADRCETPRRP</sequence>
<organism evidence="2 3">
    <name type="scientific">Streptomyces glebosus</name>
    <dbReference type="NCBI Taxonomy" id="249580"/>
    <lineage>
        <taxon>Bacteria</taxon>
        <taxon>Bacillati</taxon>
        <taxon>Actinomycetota</taxon>
        <taxon>Actinomycetes</taxon>
        <taxon>Kitasatosporales</taxon>
        <taxon>Streptomycetaceae</taxon>
        <taxon>Streptomyces</taxon>
    </lineage>
</organism>
<feature type="compositionally biased region" description="Basic and acidic residues" evidence="1">
    <location>
        <begin position="41"/>
        <end position="56"/>
    </location>
</feature>
<protein>
    <submittedName>
        <fullName evidence="2">Uncharacterized protein</fullName>
    </submittedName>
</protein>
<feature type="region of interest" description="Disordered" evidence="1">
    <location>
        <begin position="34"/>
        <end position="56"/>
    </location>
</feature>
<dbReference type="AlphaFoldDB" id="A0A640SP55"/>
<evidence type="ECO:0000313" key="3">
    <source>
        <dbReference type="Proteomes" id="UP000430079"/>
    </source>
</evidence>
<evidence type="ECO:0000313" key="2">
    <source>
        <dbReference type="EMBL" id="GFE12684.1"/>
    </source>
</evidence>
<dbReference type="EMBL" id="BLIO01000001">
    <property type="protein sequence ID" value="GFE12684.1"/>
    <property type="molecule type" value="Genomic_DNA"/>
</dbReference>
<reference evidence="2 3" key="1">
    <citation type="submission" date="2019-12" db="EMBL/GenBank/DDBJ databases">
        <title>Whole genome shotgun sequence of Streptomyces hygroscopicus subsp. glebosus NBRC 13786.</title>
        <authorList>
            <person name="Ichikawa N."/>
            <person name="Kimura A."/>
            <person name="Kitahashi Y."/>
            <person name="Komaki H."/>
            <person name="Tamura T."/>
        </authorList>
    </citation>
    <scope>NUCLEOTIDE SEQUENCE [LARGE SCALE GENOMIC DNA]</scope>
    <source>
        <strain evidence="2 3">NBRC 13786</strain>
    </source>
</reference>
<keyword evidence="3" id="KW-1185">Reference proteome</keyword>
<name>A0A640SP55_9ACTN</name>
<proteinExistence type="predicted"/>
<dbReference type="Proteomes" id="UP000430079">
    <property type="component" value="Unassembled WGS sequence"/>
</dbReference>
<gene>
    <name evidence="2" type="ORF">Sgleb_07310</name>
</gene>
<accession>A0A640SP55</accession>
<evidence type="ECO:0000256" key="1">
    <source>
        <dbReference type="SAM" id="MobiDB-lite"/>
    </source>
</evidence>
<comment type="caution">
    <text evidence="2">The sequence shown here is derived from an EMBL/GenBank/DDBJ whole genome shotgun (WGS) entry which is preliminary data.</text>
</comment>